<dbReference type="EMBL" id="JBBXMP010000001">
    <property type="protein sequence ID" value="KAL0072543.1"/>
    <property type="molecule type" value="Genomic_DNA"/>
</dbReference>
<reference evidence="1 2" key="1">
    <citation type="submission" date="2024-05" db="EMBL/GenBank/DDBJ databases">
        <title>A draft genome resource for the thread blight pathogen Marasmius tenuissimus strain MS-2.</title>
        <authorList>
            <person name="Yulfo-Soto G.E."/>
            <person name="Baruah I.K."/>
            <person name="Amoako-Attah I."/>
            <person name="Bukari Y."/>
            <person name="Meinhardt L.W."/>
            <person name="Bailey B.A."/>
            <person name="Cohen S.P."/>
        </authorList>
    </citation>
    <scope>NUCLEOTIDE SEQUENCE [LARGE SCALE GENOMIC DNA]</scope>
    <source>
        <strain evidence="1 2">MS-2</strain>
    </source>
</reference>
<name>A0ABR3AHR4_9AGAR</name>
<protein>
    <recommendedName>
        <fullName evidence="3">BTB domain-containing protein</fullName>
    </recommendedName>
</protein>
<keyword evidence="2" id="KW-1185">Reference proteome</keyword>
<evidence type="ECO:0000313" key="2">
    <source>
        <dbReference type="Proteomes" id="UP001437256"/>
    </source>
</evidence>
<proteinExistence type="predicted"/>
<sequence length="257" mass="28514">MGSPLSAKRHSNYYIETLVFQVEDTVFRIPTRYLCEKSEILRAASEISATSSEGSSDTNPIKLPLPDDGNAGDFASFARVIYALTVDLPLPTDLSKDQWISVLKLSTCWMLDEVRQHAITNISRISPASSFKDKVLLGRRYKVKDWVLEGFTGISSPSNPLLPLNELESLGEGTAIRLLYARQSHDSTCSKTQADVDRHHSRYCSSRSSNVSSGYCNYCGNFSCQNCGRLVSAHLTTRGQSVNDLFSGELDLLSDWK</sequence>
<organism evidence="1 2">
    <name type="scientific">Marasmius tenuissimus</name>
    <dbReference type="NCBI Taxonomy" id="585030"/>
    <lineage>
        <taxon>Eukaryota</taxon>
        <taxon>Fungi</taxon>
        <taxon>Dikarya</taxon>
        <taxon>Basidiomycota</taxon>
        <taxon>Agaricomycotina</taxon>
        <taxon>Agaricomycetes</taxon>
        <taxon>Agaricomycetidae</taxon>
        <taxon>Agaricales</taxon>
        <taxon>Marasmiineae</taxon>
        <taxon>Marasmiaceae</taxon>
        <taxon>Marasmius</taxon>
    </lineage>
</organism>
<evidence type="ECO:0008006" key="3">
    <source>
        <dbReference type="Google" id="ProtNLM"/>
    </source>
</evidence>
<dbReference type="Proteomes" id="UP001437256">
    <property type="component" value="Unassembled WGS sequence"/>
</dbReference>
<gene>
    <name evidence="1" type="ORF">AAF712_000306</name>
</gene>
<evidence type="ECO:0000313" key="1">
    <source>
        <dbReference type="EMBL" id="KAL0072543.1"/>
    </source>
</evidence>
<comment type="caution">
    <text evidence="1">The sequence shown here is derived from an EMBL/GenBank/DDBJ whole genome shotgun (WGS) entry which is preliminary data.</text>
</comment>
<accession>A0ABR3AHR4</accession>